<keyword evidence="7" id="KW-0269">Exonuclease</keyword>
<name>A0A0U2M6E3_9BACL</name>
<dbReference type="SMART" id="SM00475">
    <property type="entry name" value="53EXOc"/>
    <property type="match status" value="1"/>
</dbReference>
<evidence type="ECO:0000256" key="1">
    <source>
        <dbReference type="ARBA" id="ARBA00022722"/>
    </source>
</evidence>
<feature type="domain" description="5'-3' exonuclease" evidence="6">
    <location>
        <begin position="4"/>
        <end position="270"/>
    </location>
</feature>
<dbReference type="InterPro" id="IPR008918">
    <property type="entry name" value="HhH2"/>
</dbReference>
<dbReference type="GO" id="GO:0017108">
    <property type="term" value="F:5'-flap endonuclease activity"/>
    <property type="evidence" value="ECO:0007669"/>
    <property type="project" value="InterPro"/>
</dbReference>
<keyword evidence="8" id="KW-1185">Reference proteome</keyword>
<reference evidence="8" key="1">
    <citation type="submission" date="2015-12" db="EMBL/GenBank/DDBJ databases">
        <title>Complete genome sequences of two moderately thermophilic Paenibacillus species.</title>
        <authorList>
            <person name="Butler R.III."/>
            <person name="Wang J."/>
            <person name="Stark B.C."/>
            <person name="Pombert J.-F."/>
        </authorList>
    </citation>
    <scope>NUCLEOTIDE SEQUENCE [LARGE SCALE GENOMIC DNA]</scope>
    <source>
        <strain evidence="8">32O-Y</strain>
    </source>
</reference>
<dbReference type="RefSeq" id="WP_062409418.1">
    <property type="nucleotide sequence ID" value="NZ_CP013652.1"/>
</dbReference>
<evidence type="ECO:0000313" key="8">
    <source>
        <dbReference type="Proteomes" id="UP000061660"/>
    </source>
</evidence>
<dbReference type="KEGG" id="pnp:IJ22_31180"/>
<protein>
    <recommendedName>
        <fullName evidence="5">5'-3' exonuclease</fullName>
    </recommendedName>
</protein>
<dbReference type="STRING" id="162209.IJ22_31180"/>
<keyword evidence="3" id="KW-0238">DNA-binding</keyword>
<dbReference type="GO" id="GO:0033567">
    <property type="term" value="P:DNA replication, Okazaki fragment processing"/>
    <property type="evidence" value="ECO:0007669"/>
    <property type="project" value="InterPro"/>
</dbReference>
<dbReference type="InterPro" id="IPR029060">
    <property type="entry name" value="PIN-like_dom_sf"/>
</dbReference>
<evidence type="ECO:0000256" key="4">
    <source>
        <dbReference type="ARBA" id="ARBA00049957"/>
    </source>
</evidence>
<dbReference type="Pfam" id="PF01367">
    <property type="entry name" value="5_3_exonuc"/>
    <property type="match status" value="1"/>
</dbReference>
<dbReference type="InterPro" id="IPR002421">
    <property type="entry name" value="5-3_exonuclease"/>
</dbReference>
<evidence type="ECO:0000313" key="7">
    <source>
        <dbReference type="EMBL" id="ALS23488.1"/>
    </source>
</evidence>
<dbReference type="PANTHER" id="PTHR42646">
    <property type="entry name" value="FLAP ENDONUCLEASE XNI"/>
    <property type="match status" value="1"/>
</dbReference>
<keyword evidence="2" id="KW-0378">Hydrolase</keyword>
<dbReference type="GO" id="GO:0003677">
    <property type="term" value="F:DNA binding"/>
    <property type="evidence" value="ECO:0007669"/>
    <property type="project" value="UniProtKB-KW"/>
</dbReference>
<evidence type="ECO:0000259" key="6">
    <source>
        <dbReference type="SMART" id="SM00475"/>
    </source>
</evidence>
<organism evidence="7 8">
    <name type="scientific">Paenibacillus naphthalenovorans</name>
    <dbReference type="NCBI Taxonomy" id="162209"/>
    <lineage>
        <taxon>Bacteria</taxon>
        <taxon>Bacillati</taxon>
        <taxon>Bacillota</taxon>
        <taxon>Bacilli</taxon>
        <taxon>Bacillales</taxon>
        <taxon>Paenibacillaceae</taxon>
        <taxon>Paenibacillus</taxon>
    </lineage>
</organism>
<dbReference type="AlphaFoldDB" id="A0A0U2M6E3"/>
<dbReference type="InterPro" id="IPR020045">
    <property type="entry name" value="DNA_polI_H3TH"/>
</dbReference>
<dbReference type="FunFam" id="1.10.150.20:FF:000003">
    <property type="entry name" value="DNA polymerase I"/>
    <property type="match status" value="1"/>
</dbReference>
<dbReference type="SUPFAM" id="SSF47807">
    <property type="entry name" value="5' to 3' exonuclease, C-terminal subdomain"/>
    <property type="match status" value="1"/>
</dbReference>
<dbReference type="PANTHER" id="PTHR42646:SF2">
    <property type="entry name" value="5'-3' EXONUCLEASE FAMILY PROTEIN"/>
    <property type="match status" value="1"/>
</dbReference>
<dbReference type="CDD" id="cd09859">
    <property type="entry name" value="PIN_53EXO"/>
    <property type="match status" value="1"/>
</dbReference>
<evidence type="ECO:0000256" key="5">
    <source>
        <dbReference type="ARBA" id="ARBA00050026"/>
    </source>
</evidence>
<dbReference type="InterPro" id="IPR036279">
    <property type="entry name" value="5-3_exonuclease_C_sf"/>
</dbReference>
<dbReference type="SMART" id="SM00279">
    <property type="entry name" value="HhH2"/>
    <property type="match status" value="1"/>
</dbReference>
<dbReference type="InterPro" id="IPR038969">
    <property type="entry name" value="FEN"/>
</dbReference>
<comment type="function">
    <text evidence="4">5'-3' exonuclease acting preferentially on double-stranded DNA.</text>
</comment>
<dbReference type="Proteomes" id="UP000061660">
    <property type="component" value="Chromosome"/>
</dbReference>
<gene>
    <name evidence="7" type="ORF">IJ22_31180</name>
</gene>
<proteinExistence type="predicted"/>
<dbReference type="OrthoDB" id="9806424at2"/>
<sequence>MTGQSLLLIDGFNLLSRAHFATSYNRTDDQLKNSKGMYTNALRVFYQKIFNLIRDHRITHLSVVWDVKRDETARRKKYPFYKATRFELPEPLIHQYETCKAASDAIGIHQISLSPYEADDLMGALSKKWSGGDCYIYSNDHDLFQLLSETTSQIIAGKQGEYVYSLSHFQADYGIAPEQWVDVKALLGDSSDNIPGCPGIGEKSALPLIQHYGSLERIYENIEQLEPGLSRLKKKLIQGKETALLSRELSQITCDIAELDPLLMDDLKVSIRKDVLGEWLEQMELKIRIDSYGA</sequence>
<evidence type="ECO:0000256" key="2">
    <source>
        <dbReference type="ARBA" id="ARBA00022801"/>
    </source>
</evidence>
<evidence type="ECO:0000256" key="3">
    <source>
        <dbReference type="ARBA" id="ARBA00023125"/>
    </source>
</evidence>
<accession>A0A0U2M6E3</accession>
<dbReference type="PATRIC" id="fig|162209.4.peg.3335"/>
<dbReference type="InterPro" id="IPR020046">
    <property type="entry name" value="5-3_exonucl_a-hlix_arch_N"/>
</dbReference>
<dbReference type="EMBL" id="CP013652">
    <property type="protein sequence ID" value="ALS23488.1"/>
    <property type="molecule type" value="Genomic_DNA"/>
</dbReference>
<dbReference type="Gene3D" id="3.40.50.1010">
    <property type="entry name" value="5'-nuclease"/>
    <property type="match status" value="1"/>
</dbReference>
<keyword evidence="1" id="KW-0540">Nuclease</keyword>
<dbReference type="CDD" id="cd09898">
    <property type="entry name" value="H3TH_53EXO"/>
    <property type="match status" value="1"/>
</dbReference>
<dbReference type="SUPFAM" id="SSF88723">
    <property type="entry name" value="PIN domain-like"/>
    <property type="match status" value="1"/>
</dbReference>
<dbReference type="Pfam" id="PF02739">
    <property type="entry name" value="5_3_exonuc_N"/>
    <property type="match status" value="1"/>
</dbReference>
<dbReference type="GO" id="GO:0008409">
    <property type="term" value="F:5'-3' exonuclease activity"/>
    <property type="evidence" value="ECO:0007669"/>
    <property type="project" value="InterPro"/>
</dbReference>
<dbReference type="Gene3D" id="1.10.150.20">
    <property type="entry name" value="5' to 3' exonuclease, C-terminal subdomain"/>
    <property type="match status" value="1"/>
</dbReference>
<reference evidence="7 8" key="2">
    <citation type="journal article" date="2016" name="Genome Announc.">
        <title>Complete Genome Sequences of Two Interactive Moderate Thermophiles, Paenibacillus napthalenovorans 32O-Y and Paenibacillus sp. 32O-W.</title>
        <authorList>
            <person name="Butler R.R.III."/>
            <person name="Wang J."/>
            <person name="Stark B.C."/>
            <person name="Pombert J.F."/>
        </authorList>
    </citation>
    <scope>NUCLEOTIDE SEQUENCE [LARGE SCALE GENOMIC DNA]</scope>
    <source>
        <strain evidence="7 8">32O-Y</strain>
    </source>
</reference>